<dbReference type="EMBL" id="JACQMI010000005">
    <property type="protein sequence ID" value="MBI4132675.1"/>
    <property type="molecule type" value="Genomic_DNA"/>
</dbReference>
<evidence type="ECO:0000313" key="2">
    <source>
        <dbReference type="Proteomes" id="UP000756703"/>
    </source>
</evidence>
<name>A0A932YX43_9BACT</name>
<comment type="caution">
    <text evidence="1">The sequence shown here is derived from an EMBL/GenBank/DDBJ whole genome shotgun (WGS) entry which is preliminary data.</text>
</comment>
<reference evidence="1" key="1">
    <citation type="submission" date="2020-07" db="EMBL/GenBank/DDBJ databases">
        <title>Huge and variable diversity of episymbiotic CPR bacteria and DPANN archaea in groundwater ecosystems.</title>
        <authorList>
            <person name="He C.Y."/>
            <person name="Keren R."/>
            <person name="Whittaker M."/>
            <person name="Farag I.F."/>
            <person name="Doudna J."/>
            <person name="Cate J.H.D."/>
            <person name="Banfield J.F."/>
        </authorList>
    </citation>
    <scope>NUCLEOTIDE SEQUENCE</scope>
    <source>
        <strain evidence="1">NC_groundwater_1225_Ag_S-0.1um_56_177</strain>
    </source>
</reference>
<organism evidence="1 2">
    <name type="scientific">Candidatus Sungiibacteriota bacterium</name>
    <dbReference type="NCBI Taxonomy" id="2750080"/>
    <lineage>
        <taxon>Bacteria</taxon>
        <taxon>Candidatus Sungiibacteriota</taxon>
    </lineage>
</organism>
<accession>A0A932YX43</accession>
<dbReference type="AlphaFoldDB" id="A0A932YX43"/>
<gene>
    <name evidence="1" type="ORF">HY473_01060</name>
</gene>
<proteinExistence type="predicted"/>
<dbReference type="Proteomes" id="UP000756703">
    <property type="component" value="Unassembled WGS sequence"/>
</dbReference>
<evidence type="ECO:0000313" key="1">
    <source>
        <dbReference type="EMBL" id="MBI4132675.1"/>
    </source>
</evidence>
<protein>
    <submittedName>
        <fullName evidence="1">Uncharacterized protein</fullName>
    </submittedName>
</protein>
<sequence>MGSRNLRHEINHVENLVFHRELEFLRSADRAARSRGKARRTAREKVRIRGKKLKDARQLLLRLQRKAANRSGTLSAAAESE</sequence>